<dbReference type="SMART" id="SM00345">
    <property type="entry name" value="HTH_GNTR"/>
    <property type="match status" value="1"/>
</dbReference>
<keyword evidence="1" id="KW-0805">Transcription regulation</keyword>
<dbReference type="GO" id="GO:0045892">
    <property type="term" value="P:negative regulation of DNA-templated transcription"/>
    <property type="evidence" value="ECO:0007669"/>
    <property type="project" value="TreeGrafter"/>
</dbReference>
<dbReference type="PANTHER" id="PTHR44846">
    <property type="entry name" value="MANNOSYL-D-GLYCERATE TRANSPORT/METABOLISM SYSTEM REPRESSOR MNGR-RELATED"/>
    <property type="match status" value="1"/>
</dbReference>
<evidence type="ECO:0000256" key="3">
    <source>
        <dbReference type="ARBA" id="ARBA00023163"/>
    </source>
</evidence>
<reference evidence="5 6" key="1">
    <citation type="submission" date="2016-10" db="EMBL/GenBank/DDBJ databases">
        <authorList>
            <person name="de Groot N.N."/>
        </authorList>
    </citation>
    <scope>NUCLEOTIDE SEQUENCE [LARGE SCALE GENOMIC DNA]</scope>
    <source>
        <strain evidence="5 6">DSM 44993</strain>
    </source>
</reference>
<dbReference type="EMBL" id="FOEF01000020">
    <property type="protein sequence ID" value="SEP52441.1"/>
    <property type="molecule type" value="Genomic_DNA"/>
</dbReference>
<dbReference type="GO" id="GO:0003700">
    <property type="term" value="F:DNA-binding transcription factor activity"/>
    <property type="evidence" value="ECO:0007669"/>
    <property type="project" value="InterPro"/>
</dbReference>
<dbReference type="InterPro" id="IPR036390">
    <property type="entry name" value="WH_DNA-bd_sf"/>
</dbReference>
<dbReference type="GO" id="GO:0003677">
    <property type="term" value="F:DNA binding"/>
    <property type="evidence" value="ECO:0007669"/>
    <property type="project" value="UniProtKB-KW"/>
</dbReference>
<dbReference type="InterPro" id="IPR050679">
    <property type="entry name" value="Bact_HTH_transcr_reg"/>
</dbReference>
<evidence type="ECO:0000256" key="2">
    <source>
        <dbReference type="ARBA" id="ARBA00023125"/>
    </source>
</evidence>
<keyword evidence="6" id="KW-1185">Reference proteome</keyword>
<evidence type="ECO:0000256" key="1">
    <source>
        <dbReference type="ARBA" id="ARBA00023015"/>
    </source>
</evidence>
<gene>
    <name evidence="5" type="ORF">SAMN04489732_120104</name>
</gene>
<name>A0A1H8YK62_9PSEU</name>
<dbReference type="RefSeq" id="WP_091625703.1">
    <property type="nucleotide sequence ID" value="NZ_FOEF01000020.1"/>
</dbReference>
<dbReference type="CDD" id="cd07377">
    <property type="entry name" value="WHTH_GntR"/>
    <property type="match status" value="1"/>
</dbReference>
<dbReference type="Pfam" id="PF00392">
    <property type="entry name" value="GntR"/>
    <property type="match status" value="1"/>
</dbReference>
<dbReference type="OrthoDB" id="7363114at2"/>
<feature type="domain" description="HTH gntR-type" evidence="4">
    <location>
        <begin position="12"/>
        <end position="80"/>
    </location>
</feature>
<evidence type="ECO:0000313" key="6">
    <source>
        <dbReference type="Proteomes" id="UP000198582"/>
    </source>
</evidence>
<dbReference type="PANTHER" id="PTHR44846:SF17">
    <property type="entry name" value="GNTR-FAMILY TRANSCRIPTIONAL REGULATOR"/>
    <property type="match status" value="1"/>
</dbReference>
<dbReference type="InterPro" id="IPR000524">
    <property type="entry name" value="Tscrpt_reg_HTH_GntR"/>
</dbReference>
<dbReference type="Proteomes" id="UP000198582">
    <property type="component" value="Unassembled WGS sequence"/>
</dbReference>
<dbReference type="InterPro" id="IPR036388">
    <property type="entry name" value="WH-like_DNA-bd_sf"/>
</dbReference>
<proteinExistence type="predicted"/>
<dbReference type="Gene3D" id="1.10.10.10">
    <property type="entry name" value="Winged helix-like DNA-binding domain superfamily/Winged helix DNA-binding domain"/>
    <property type="match status" value="1"/>
</dbReference>
<dbReference type="STRING" id="394193.SAMN04489732_120104"/>
<accession>A0A1H8YK62</accession>
<protein>
    <submittedName>
        <fullName evidence="5">Regulatory protein, gntR family</fullName>
    </submittedName>
</protein>
<evidence type="ECO:0000313" key="5">
    <source>
        <dbReference type="EMBL" id="SEP52441.1"/>
    </source>
</evidence>
<dbReference type="AlphaFoldDB" id="A0A1H8YK62"/>
<evidence type="ECO:0000259" key="4">
    <source>
        <dbReference type="PROSITE" id="PS50949"/>
    </source>
</evidence>
<sequence>MVRPAWHTDDPPLPSAQLANDLRAAIAKGEYPEGEKLPSIRELARTHHMAPATVQRALTVLHDEGLLTAWAGRGTFVRREPGGESQPDALEAIHARLDSIMDILAEFDKRLSAAEKARRRLPSQ</sequence>
<organism evidence="5 6">
    <name type="scientific">Amycolatopsis saalfeldensis</name>
    <dbReference type="NCBI Taxonomy" id="394193"/>
    <lineage>
        <taxon>Bacteria</taxon>
        <taxon>Bacillati</taxon>
        <taxon>Actinomycetota</taxon>
        <taxon>Actinomycetes</taxon>
        <taxon>Pseudonocardiales</taxon>
        <taxon>Pseudonocardiaceae</taxon>
        <taxon>Amycolatopsis</taxon>
    </lineage>
</organism>
<keyword evidence="3" id="KW-0804">Transcription</keyword>
<dbReference type="SUPFAM" id="SSF46785">
    <property type="entry name" value="Winged helix' DNA-binding domain"/>
    <property type="match status" value="1"/>
</dbReference>
<dbReference type="PROSITE" id="PS50949">
    <property type="entry name" value="HTH_GNTR"/>
    <property type="match status" value="1"/>
</dbReference>
<keyword evidence="2" id="KW-0238">DNA-binding</keyword>